<sequence length="895" mass="102576">MSRGLTVQCKRWILRSVALIFAAFYVSTIRRLHINLLKPEAASGIDGSLTARTSTSTKEAFYRLQSLHAQSPQAFILDDTKAHTSKELDARLLRDPKLYVRPSPSYKIDFDDLWETSHASNTFPPWMKEYFRWHKQTRQGLNPQNWKTTRYLLVTCPTHSRKCGGLADRLAHLPFCVRLAAQTHRLLLYQWGRPAALEQYLQPPSHGMDWRVPPWLDRAFREDGNNDLVPQATVQDSVLGIALDTENVTIANIRFQSHDHGMEYYNQFRQRNETDFVHVFHDLWQTVFTPAPRVAAKLQKFWQTHQLVPYTYPSAHLRALYAIDARPSPLIRKWARNAVECLAQFGVDSVYFASDSSVAINSAVRFGRERRFNVTIVNTAPEGERATPALHIDKTNDWQHLPAAAFDPTFVDLYALSSSSCVGISMGGYGRLASWISPNVSCSFVHHTAAGVVPCPLRKEKNALPTLARPSPWLLPPVSESNEPHRSTLNATVFATDILEGTYPFPRRLQDMTGDLWQHSTILPTWMKTYFSWHREQRKLLQRHNWQNFRFLVMVCLEKIEKCGGTSDRLRSIPFMIRVAAQTDRILLIYWEQPFPLEFFLLPPVGGMDWRTPQWLRPILRQGSVGESSVRKVVKAANNRRRVIVTAKLQAHDHGSQYYNNEVTESAEALDALRQHYHDTWYTVFTPIPIIARRVEDDLESMRLVPGKFAVAHVRANYGIEQVGREPELVFNWTKNSINCLSNLNVSGPIFVASDNSYAKQVAVDYGKEQHIRVVSRLDDEKGTPLHLDLANWEIRDPSEYYDVFVDLYLMSMGRCMTYNMGGYGKWGQLISGRNLTCSVRHWTKGVGKFTADKDGCVWTGMSAEEEVSEYRLQRPLFLPPVKNELEGGNHIYLD</sequence>
<reference evidence="2" key="1">
    <citation type="submission" date="2022-02" db="EMBL/GenBank/DDBJ databases">
        <authorList>
            <person name="Giguere J D."/>
        </authorList>
    </citation>
    <scope>NUCLEOTIDE SEQUENCE</scope>
    <source>
        <strain evidence="2">CCAP 1055/1</strain>
    </source>
</reference>
<dbReference type="AlphaFoldDB" id="A0A8J9TFI1"/>
<keyword evidence="1" id="KW-1133">Transmembrane helix</keyword>
<dbReference type="Proteomes" id="UP000836788">
    <property type="component" value="Chromosome 11"/>
</dbReference>
<name>A0A8J9TFI1_PHATR</name>
<accession>A0A8J9TFI1</accession>
<keyword evidence="1" id="KW-0472">Membrane</keyword>
<protein>
    <submittedName>
        <fullName evidence="2">Uncharacterized protein</fullName>
    </submittedName>
</protein>
<evidence type="ECO:0000256" key="1">
    <source>
        <dbReference type="SAM" id="Phobius"/>
    </source>
</evidence>
<gene>
    <name evidence="2" type="ORF">PTTT1_LOCUS8442</name>
</gene>
<organism evidence="2">
    <name type="scientific">Phaeodactylum tricornutum</name>
    <name type="common">Diatom</name>
    <dbReference type="NCBI Taxonomy" id="2850"/>
    <lineage>
        <taxon>Eukaryota</taxon>
        <taxon>Sar</taxon>
        <taxon>Stramenopiles</taxon>
        <taxon>Ochrophyta</taxon>
        <taxon>Bacillariophyta</taxon>
        <taxon>Bacillariophyceae</taxon>
        <taxon>Bacillariophycidae</taxon>
        <taxon>Naviculales</taxon>
        <taxon>Phaeodactylaceae</taxon>
        <taxon>Phaeodactylum</taxon>
    </lineage>
</organism>
<feature type="transmembrane region" description="Helical" evidence="1">
    <location>
        <begin position="12"/>
        <end position="29"/>
    </location>
</feature>
<evidence type="ECO:0000313" key="2">
    <source>
        <dbReference type="EMBL" id="CAG9278924.1"/>
    </source>
</evidence>
<dbReference type="EMBL" id="OU594952">
    <property type="protein sequence ID" value="CAG9278924.1"/>
    <property type="molecule type" value="Genomic_DNA"/>
</dbReference>
<keyword evidence="1" id="KW-0812">Transmembrane</keyword>
<proteinExistence type="predicted"/>